<accession>A0A5S9QFW3</accession>
<gene>
    <name evidence="1" type="ORF">DPBNPPHM_02288</name>
</gene>
<dbReference type="OrthoDB" id="7981249at2"/>
<dbReference type="InterPro" id="IPR029044">
    <property type="entry name" value="Nucleotide-diphossugar_trans"/>
</dbReference>
<dbReference type="EMBL" id="CACSII010000019">
    <property type="protein sequence ID" value="CAA0117519.1"/>
    <property type="molecule type" value="Genomic_DNA"/>
</dbReference>
<dbReference type="Proteomes" id="UP000434580">
    <property type="component" value="Unassembled WGS sequence"/>
</dbReference>
<organism evidence="1 2">
    <name type="scientific">BD1-7 clade bacterium</name>
    <dbReference type="NCBI Taxonomy" id="2029982"/>
    <lineage>
        <taxon>Bacteria</taxon>
        <taxon>Pseudomonadati</taxon>
        <taxon>Pseudomonadota</taxon>
        <taxon>Gammaproteobacteria</taxon>
        <taxon>Cellvibrionales</taxon>
        <taxon>Spongiibacteraceae</taxon>
        <taxon>BD1-7 clade</taxon>
    </lineage>
</organism>
<evidence type="ECO:0000313" key="1">
    <source>
        <dbReference type="EMBL" id="CAA0117519.1"/>
    </source>
</evidence>
<name>A0A5S9QFW3_9GAMM</name>
<evidence type="ECO:0000313" key="2">
    <source>
        <dbReference type="Proteomes" id="UP000434580"/>
    </source>
</evidence>
<sequence>MLAAAYLVKNELDILETNLRFHHAMGVEAFAIMDNGSTDGTRELLDELSKEMPIHIVDKTEHTYQFHKWRKEIVSACRKAFNPDRVICNDADEFWLPRDDGKSLKNLLNRKEAIITVNRFNMLPTPAMEDGSFLNTDLKVSCPIVFSSETQIEKDSIAMLLSTIGPKVALNPHGLLKLNGGNHRAKHLRFWSKTTLDDISVIHFPVRSYAQFEKNVANRTEVIRRKDIKTIRIGDHYRRWADMLEAGRLREEYHNFLFSSEELETLEKIGVVERDSRPSAFIQKIVSESQRS</sequence>
<reference evidence="1 2" key="1">
    <citation type="submission" date="2019-11" db="EMBL/GenBank/DDBJ databases">
        <authorList>
            <person name="Holert J."/>
        </authorList>
    </citation>
    <scope>NUCLEOTIDE SEQUENCE [LARGE SCALE GENOMIC DNA]</scope>
    <source>
        <strain evidence="1">BC5_2</strain>
    </source>
</reference>
<protein>
    <recommendedName>
        <fullName evidence="3">Glycosyltransferase 2-like domain-containing protein</fullName>
    </recommendedName>
</protein>
<dbReference type="AlphaFoldDB" id="A0A5S9QFW3"/>
<dbReference type="CDD" id="cd00761">
    <property type="entry name" value="Glyco_tranf_GTA_type"/>
    <property type="match status" value="1"/>
</dbReference>
<evidence type="ECO:0008006" key="3">
    <source>
        <dbReference type="Google" id="ProtNLM"/>
    </source>
</evidence>
<dbReference type="SUPFAM" id="SSF53448">
    <property type="entry name" value="Nucleotide-diphospho-sugar transferases"/>
    <property type="match status" value="1"/>
</dbReference>
<dbReference type="Pfam" id="PF13704">
    <property type="entry name" value="Glyco_tranf_2_4"/>
    <property type="match status" value="1"/>
</dbReference>
<dbReference type="Gene3D" id="3.90.550.10">
    <property type="entry name" value="Spore Coat Polysaccharide Biosynthesis Protein SpsA, Chain A"/>
    <property type="match status" value="1"/>
</dbReference>
<proteinExistence type="predicted"/>